<keyword evidence="5" id="KW-0560">Oxidoreductase</keyword>
<evidence type="ECO:0000313" key="7">
    <source>
        <dbReference type="EMBL" id="SCE63967.1"/>
    </source>
</evidence>
<reference evidence="8" key="1">
    <citation type="submission" date="2016-06" db="EMBL/GenBank/DDBJ databases">
        <authorList>
            <person name="Varghese N."/>
        </authorList>
    </citation>
    <scope>NUCLEOTIDE SEQUENCE [LARGE SCALE GENOMIC DNA]</scope>
    <source>
        <strain evidence="8">DSM 45555</strain>
    </source>
</reference>
<gene>
    <name evidence="7" type="ORF">GA0070215_10138</name>
</gene>
<dbReference type="InterPro" id="IPR051169">
    <property type="entry name" value="NADH-Q_oxidoreductase"/>
</dbReference>
<keyword evidence="4" id="KW-0274">FAD</keyword>
<dbReference type="Proteomes" id="UP000198551">
    <property type="component" value="Unassembled WGS sequence"/>
</dbReference>
<dbReference type="InterPro" id="IPR023753">
    <property type="entry name" value="FAD/NAD-binding_dom"/>
</dbReference>
<keyword evidence="3" id="KW-0285">Flavoprotein</keyword>
<evidence type="ECO:0000259" key="6">
    <source>
        <dbReference type="Pfam" id="PF07992"/>
    </source>
</evidence>
<name>A0A1C4TX40_9ACTN</name>
<evidence type="ECO:0000313" key="8">
    <source>
        <dbReference type="Proteomes" id="UP000198551"/>
    </source>
</evidence>
<protein>
    <submittedName>
        <fullName evidence="7">NADH dehydrogenase, FAD-containing subunit</fullName>
    </submittedName>
</protein>
<dbReference type="PRINTS" id="PR00368">
    <property type="entry name" value="FADPNR"/>
</dbReference>
<accession>A0A1C4TX40</accession>
<organism evidence="7 8">
    <name type="scientific">Micromonospora marina</name>
    <dbReference type="NCBI Taxonomy" id="307120"/>
    <lineage>
        <taxon>Bacteria</taxon>
        <taxon>Bacillati</taxon>
        <taxon>Actinomycetota</taxon>
        <taxon>Actinomycetes</taxon>
        <taxon>Micromonosporales</taxon>
        <taxon>Micromonosporaceae</taxon>
        <taxon>Micromonospora</taxon>
    </lineage>
</organism>
<evidence type="ECO:0000256" key="1">
    <source>
        <dbReference type="ARBA" id="ARBA00001974"/>
    </source>
</evidence>
<dbReference type="Pfam" id="PF07992">
    <property type="entry name" value="Pyr_redox_2"/>
    <property type="match status" value="1"/>
</dbReference>
<dbReference type="AlphaFoldDB" id="A0A1C4TX40"/>
<evidence type="ECO:0000256" key="3">
    <source>
        <dbReference type="ARBA" id="ARBA00022630"/>
    </source>
</evidence>
<comment type="cofactor">
    <cofactor evidence="1">
        <name>FAD</name>
        <dbReference type="ChEBI" id="CHEBI:57692"/>
    </cofactor>
</comment>
<proteinExistence type="inferred from homology"/>
<dbReference type="GO" id="GO:0003955">
    <property type="term" value="F:NAD(P)H dehydrogenase (quinone) activity"/>
    <property type="evidence" value="ECO:0007669"/>
    <property type="project" value="TreeGrafter"/>
</dbReference>
<dbReference type="Gene3D" id="3.50.50.100">
    <property type="match status" value="1"/>
</dbReference>
<keyword evidence="8" id="KW-1185">Reference proteome</keyword>
<dbReference type="InterPro" id="IPR036188">
    <property type="entry name" value="FAD/NAD-bd_sf"/>
</dbReference>
<evidence type="ECO:0000256" key="2">
    <source>
        <dbReference type="ARBA" id="ARBA00005272"/>
    </source>
</evidence>
<dbReference type="EMBL" id="FMCV01000001">
    <property type="protein sequence ID" value="SCE63967.1"/>
    <property type="molecule type" value="Genomic_DNA"/>
</dbReference>
<sequence>MSGYTRVVVVGGGFAGVMAANRLMQRDDVSVTVVNPRPDFVIRLRLHHLVAGSHEAVVGYREVLHERVQLVQDTATVIDSAEHSVVLAKTGELGYDYLVYAVGSASAEPPVPGAAEFAHPMATIEAAQRLRSVLGKSPAEAAVTVVGAGPTGIETAAELAGRGHRVSLVCGGALGAYLHPRARRAAARSLARLGVTVLDGPGTEVTEVTRDAVRLRDDRVLPSAITVWTAGFGVPDLATRSGLRTDSIGRLLTDETLTSIDDEHIVAAGDSTAPSGLPYRMSAYTAGCLGAHAADTLLRRMAGVDPEPASVFFNAMCVGLGPQAGIYQLAGRDDTAIGLFVGGRLGARLKALTYTFAVAHLTNEARKPGSHRWLPNNKRRQLVQAHANRELGAARRSA</sequence>
<dbReference type="PANTHER" id="PTHR42913:SF3">
    <property type="entry name" value="64 KDA MITOCHONDRIAL NADH DEHYDROGENASE (EUROFUNG)"/>
    <property type="match status" value="1"/>
</dbReference>
<comment type="similarity">
    <text evidence="2">Belongs to the NADH dehydrogenase family.</text>
</comment>
<dbReference type="GO" id="GO:0019646">
    <property type="term" value="P:aerobic electron transport chain"/>
    <property type="evidence" value="ECO:0007669"/>
    <property type="project" value="TreeGrafter"/>
</dbReference>
<dbReference type="PRINTS" id="PR00469">
    <property type="entry name" value="PNDRDTASEII"/>
</dbReference>
<dbReference type="SUPFAM" id="SSF51905">
    <property type="entry name" value="FAD/NAD(P)-binding domain"/>
    <property type="match status" value="1"/>
</dbReference>
<dbReference type="PANTHER" id="PTHR42913">
    <property type="entry name" value="APOPTOSIS-INDUCING FACTOR 1"/>
    <property type="match status" value="1"/>
</dbReference>
<evidence type="ECO:0000256" key="4">
    <source>
        <dbReference type="ARBA" id="ARBA00022827"/>
    </source>
</evidence>
<feature type="domain" description="FAD/NAD(P)-binding" evidence="6">
    <location>
        <begin position="6"/>
        <end position="277"/>
    </location>
</feature>
<dbReference type="RefSeq" id="WP_091040788.1">
    <property type="nucleotide sequence ID" value="NZ_FMCV01000001.1"/>
</dbReference>
<evidence type="ECO:0000256" key="5">
    <source>
        <dbReference type="ARBA" id="ARBA00023002"/>
    </source>
</evidence>